<keyword evidence="5" id="KW-0564">Palmitate</keyword>
<evidence type="ECO:0000256" key="2">
    <source>
        <dbReference type="ARBA" id="ARBA00022475"/>
    </source>
</evidence>
<evidence type="ECO:0000256" key="4">
    <source>
        <dbReference type="ARBA" id="ARBA00023136"/>
    </source>
</evidence>
<keyword evidence="2" id="KW-1003">Cell membrane</keyword>
<keyword evidence="6" id="KW-0449">Lipoprotein</keyword>
<evidence type="ECO:0008006" key="9">
    <source>
        <dbReference type="Google" id="ProtNLM"/>
    </source>
</evidence>
<comment type="similarity">
    <text evidence="1">Belongs to the EcnA/EcnB lipoprotein family.</text>
</comment>
<evidence type="ECO:0000256" key="3">
    <source>
        <dbReference type="ARBA" id="ARBA00022729"/>
    </source>
</evidence>
<name>A0A916MU77_9BURK</name>
<dbReference type="InterPro" id="IPR012556">
    <property type="entry name" value="Entericidin"/>
</dbReference>
<evidence type="ECO:0000313" key="8">
    <source>
        <dbReference type="Proteomes" id="UP000672934"/>
    </source>
</evidence>
<dbReference type="PROSITE" id="PS51257">
    <property type="entry name" value="PROKAR_LIPOPROTEIN"/>
    <property type="match status" value="1"/>
</dbReference>
<dbReference type="AlphaFoldDB" id="A0A916MU77"/>
<keyword evidence="8" id="KW-1185">Reference proteome</keyword>
<comment type="caution">
    <text evidence="7">The sequence shown here is derived from an EMBL/GenBank/DDBJ whole genome shotgun (WGS) entry which is preliminary data.</text>
</comment>
<keyword evidence="4" id="KW-0472">Membrane</keyword>
<reference evidence="7" key="1">
    <citation type="submission" date="2021-03" db="EMBL/GenBank/DDBJ databases">
        <authorList>
            <person name="Peeters C."/>
        </authorList>
    </citation>
    <scope>NUCLEOTIDE SEQUENCE</scope>
    <source>
        <strain evidence="7">LMG 31506</strain>
    </source>
</reference>
<keyword evidence="3" id="KW-0732">Signal</keyword>
<gene>
    <name evidence="7" type="ORF">LMG31506_01464</name>
</gene>
<evidence type="ECO:0000256" key="5">
    <source>
        <dbReference type="ARBA" id="ARBA00023139"/>
    </source>
</evidence>
<dbReference type="GO" id="GO:0016020">
    <property type="term" value="C:membrane"/>
    <property type="evidence" value="ECO:0007669"/>
    <property type="project" value="InterPro"/>
</dbReference>
<evidence type="ECO:0000256" key="1">
    <source>
        <dbReference type="ARBA" id="ARBA00010296"/>
    </source>
</evidence>
<dbReference type="Proteomes" id="UP000672934">
    <property type="component" value="Unassembled WGS sequence"/>
</dbReference>
<evidence type="ECO:0000313" key="7">
    <source>
        <dbReference type="EMBL" id="CAG2134937.1"/>
    </source>
</evidence>
<organism evidence="7 8">
    <name type="scientific">Cupriavidus yeoncheonensis</name>
    <dbReference type="NCBI Taxonomy" id="1462994"/>
    <lineage>
        <taxon>Bacteria</taxon>
        <taxon>Pseudomonadati</taxon>
        <taxon>Pseudomonadota</taxon>
        <taxon>Betaproteobacteria</taxon>
        <taxon>Burkholderiales</taxon>
        <taxon>Burkholderiaceae</taxon>
        <taxon>Cupriavidus</taxon>
    </lineage>
</organism>
<evidence type="ECO:0000256" key="6">
    <source>
        <dbReference type="ARBA" id="ARBA00023288"/>
    </source>
</evidence>
<protein>
    <recommendedName>
        <fullName evidence="9">Entericidin A/B family lipoprotein</fullName>
    </recommendedName>
</protein>
<sequence length="52" mass="5592">MSMTSKEPGVKKGWIWCVLFATLLAGCNTMAGLGQDIQRGGQKLEGAADRHK</sequence>
<dbReference type="EMBL" id="CAJPUY010000004">
    <property type="protein sequence ID" value="CAG2134937.1"/>
    <property type="molecule type" value="Genomic_DNA"/>
</dbReference>
<proteinExistence type="inferred from homology"/>
<accession>A0A916MU77</accession>
<dbReference type="Pfam" id="PF08085">
    <property type="entry name" value="Entericidin"/>
    <property type="match status" value="1"/>
</dbReference>
<dbReference type="GO" id="GO:0009636">
    <property type="term" value="P:response to toxic substance"/>
    <property type="evidence" value="ECO:0007669"/>
    <property type="project" value="InterPro"/>
</dbReference>